<organism evidence="2 3">
    <name type="scientific">Papaver atlanticum</name>
    <dbReference type="NCBI Taxonomy" id="357466"/>
    <lineage>
        <taxon>Eukaryota</taxon>
        <taxon>Viridiplantae</taxon>
        <taxon>Streptophyta</taxon>
        <taxon>Embryophyta</taxon>
        <taxon>Tracheophyta</taxon>
        <taxon>Spermatophyta</taxon>
        <taxon>Magnoliopsida</taxon>
        <taxon>Ranunculales</taxon>
        <taxon>Papaveraceae</taxon>
        <taxon>Papaveroideae</taxon>
        <taxon>Papaver</taxon>
    </lineage>
</organism>
<feature type="chain" id="PRO_5042095802" description="Plant thionin family protein" evidence="1">
    <location>
        <begin position="27"/>
        <end position="122"/>
    </location>
</feature>
<gene>
    <name evidence="2" type="ORF">MKW98_022617</name>
</gene>
<feature type="signal peptide" evidence="1">
    <location>
        <begin position="1"/>
        <end position="26"/>
    </location>
</feature>
<keyword evidence="1" id="KW-0732">Signal</keyword>
<name>A0AAD4SL07_9MAGN</name>
<proteinExistence type="predicted"/>
<dbReference type="EMBL" id="JAJJMB010010087">
    <property type="protein sequence ID" value="KAI3910930.1"/>
    <property type="molecule type" value="Genomic_DNA"/>
</dbReference>
<accession>A0AAD4SL07</accession>
<evidence type="ECO:0000256" key="1">
    <source>
        <dbReference type="SAM" id="SignalP"/>
    </source>
</evidence>
<comment type="caution">
    <text evidence="2">The sequence shown here is derived from an EMBL/GenBank/DDBJ whole genome shotgun (WGS) entry which is preliminary data.</text>
</comment>
<sequence length="122" mass="13887">MARANIISWVMLLVVVIALYVGKAEAWPCAYDCAKEHAEQHGGSRWGYVPECMELCLHHSWVSTKKETFPSSKKPMIVEHLHYLIVPFVTNSCFLPSLNVFCFFSFSSFCFPSSPYTCITLK</sequence>
<dbReference type="Proteomes" id="UP001202328">
    <property type="component" value="Unassembled WGS sequence"/>
</dbReference>
<evidence type="ECO:0008006" key="4">
    <source>
        <dbReference type="Google" id="ProtNLM"/>
    </source>
</evidence>
<keyword evidence="3" id="KW-1185">Reference proteome</keyword>
<reference evidence="2" key="1">
    <citation type="submission" date="2022-04" db="EMBL/GenBank/DDBJ databases">
        <title>A functionally conserved STORR gene fusion in Papaver species that diverged 16.8 million years ago.</title>
        <authorList>
            <person name="Catania T."/>
        </authorList>
    </citation>
    <scope>NUCLEOTIDE SEQUENCE</scope>
    <source>
        <strain evidence="2">S-188037</strain>
    </source>
</reference>
<dbReference type="AlphaFoldDB" id="A0AAD4SL07"/>
<protein>
    <recommendedName>
        <fullName evidence="4">Plant thionin family protein</fullName>
    </recommendedName>
</protein>
<evidence type="ECO:0000313" key="3">
    <source>
        <dbReference type="Proteomes" id="UP001202328"/>
    </source>
</evidence>
<evidence type="ECO:0000313" key="2">
    <source>
        <dbReference type="EMBL" id="KAI3910930.1"/>
    </source>
</evidence>